<dbReference type="Proteomes" id="UP000295705">
    <property type="component" value="Unassembled WGS sequence"/>
</dbReference>
<sequence length="446" mass="46202">MADEGHGTDGGRLGGVRAGIVATGSELLTGRITDRNGPWVAERLGDLGVEVSHLVLVGDRGEDMAAALRFLAGDGIDLVVTTGGLGPTADDLTAEVVAAETDRPLELDEHMEKVVGDIIAKFADRLRWDADALAAANRKQAMVPRGATPIRPAGTAPGLAVPPHPERGGPTVLVLPGPPREVRAMWDEALASGPVRDVLARTAPWAETHLRLFGVPESEIAATLRDVGDTTDLTPLEITTCLRDFTLEVDLRHAPGSTAAATARDAVVAEIDRRHGRTIFSRTGQTIDELLFELLDGQVVATAESCTGGLLAGRLTAPAGASAHVAGGVVSYSNDAKADLLGVPRELIDAHGAVSPQVAEAMADGALARFGATIAVAITGVAGPGGGTEAKPVGYVCFCVRTADGRTLARDPVLPGERGDIRERSVVLAMHLMRRALSGEGEPAPV</sequence>
<dbReference type="InterPro" id="IPR036425">
    <property type="entry name" value="MoaB/Mog-like_dom_sf"/>
</dbReference>
<dbReference type="PIRSF" id="PIRSF006728">
    <property type="entry name" value="CinA"/>
    <property type="match status" value="1"/>
</dbReference>
<dbReference type="Pfam" id="PF00994">
    <property type="entry name" value="MoCF_biosynth"/>
    <property type="match status" value="1"/>
</dbReference>
<dbReference type="SMART" id="SM00852">
    <property type="entry name" value="MoCF_biosynth"/>
    <property type="match status" value="1"/>
</dbReference>
<evidence type="ECO:0000313" key="3">
    <source>
        <dbReference type="EMBL" id="TDQ47905.1"/>
    </source>
</evidence>
<evidence type="ECO:0000259" key="2">
    <source>
        <dbReference type="SMART" id="SM00852"/>
    </source>
</evidence>
<protein>
    <recommendedName>
        <fullName evidence="1">CinA-like protein</fullName>
    </recommendedName>
</protein>
<evidence type="ECO:0000313" key="4">
    <source>
        <dbReference type="Proteomes" id="UP000295705"/>
    </source>
</evidence>
<dbReference type="Gene3D" id="3.90.950.20">
    <property type="entry name" value="CinA-like"/>
    <property type="match status" value="1"/>
</dbReference>
<gene>
    <name evidence="3" type="ORF">EV188_112178</name>
</gene>
<dbReference type="PANTHER" id="PTHR13939">
    <property type="entry name" value="NICOTINAMIDE-NUCLEOTIDE AMIDOHYDROLASE PNCC"/>
    <property type="match status" value="1"/>
</dbReference>
<comment type="caution">
    <text evidence="3">The sequence shown here is derived from an EMBL/GenBank/DDBJ whole genome shotgun (WGS) entry which is preliminary data.</text>
</comment>
<dbReference type="EMBL" id="SNYO01000012">
    <property type="protein sequence ID" value="TDQ47905.1"/>
    <property type="molecule type" value="Genomic_DNA"/>
</dbReference>
<dbReference type="InterPro" id="IPR050101">
    <property type="entry name" value="CinA"/>
</dbReference>
<dbReference type="InterPro" id="IPR001453">
    <property type="entry name" value="MoaB/Mog_dom"/>
</dbReference>
<proteinExistence type="inferred from homology"/>
<dbReference type="NCBIfam" id="TIGR00199">
    <property type="entry name" value="PncC_domain"/>
    <property type="match status" value="1"/>
</dbReference>
<organism evidence="3 4">
    <name type="scientific">Actinomycetospora succinea</name>
    <dbReference type="NCBI Taxonomy" id="663603"/>
    <lineage>
        <taxon>Bacteria</taxon>
        <taxon>Bacillati</taxon>
        <taxon>Actinomycetota</taxon>
        <taxon>Actinomycetes</taxon>
        <taxon>Pseudonocardiales</taxon>
        <taxon>Pseudonocardiaceae</taxon>
        <taxon>Actinomycetospora</taxon>
    </lineage>
</organism>
<name>A0A4R6URJ1_9PSEU</name>
<reference evidence="3 4" key="1">
    <citation type="submission" date="2019-03" db="EMBL/GenBank/DDBJ databases">
        <title>Genomic Encyclopedia of Type Strains, Phase IV (KMG-IV): sequencing the most valuable type-strain genomes for metagenomic binning, comparative biology and taxonomic classification.</title>
        <authorList>
            <person name="Goeker M."/>
        </authorList>
    </citation>
    <scope>NUCLEOTIDE SEQUENCE [LARGE SCALE GENOMIC DNA]</scope>
    <source>
        <strain evidence="3 4">DSM 45775</strain>
    </source>
</reference>
<dbReference type="CDD" id="cd00885">
    <property type="entry name" value="cinA"/>
    <property type="match status" value="1"/>
</dbReference>
<evidence type="ECO:0000256" key="1">
    <source>
        <dbReference type="HAMAP-Rule" id="MF_00226"/>
    </source>
</evidence>
<dbReference type="InterPro" id="IPR036653">
    <property type="entry name" value="CinA-like_C"/>
</dbReference>
<feature type="domain" description="MoaB/Mog" evidence="2">
    <location>
        <begin position="19"/>
        <end position="197"/>
    </location>
</feature>
<dbReference type="HAMAP" id="MF_00226_B">
    <property type="entry name" value="CinA_B"/>
    <property type="match status" value="1"/>
</dbReference>
<dbReference type="SUPFAM" id="SSF53218">
    <property type="entry name" value="Molybdenum cofactor biosynthesis proteins"/>
    <property type="match status" value="1"/>
</dbReference>
<dbReference type="InterPro" id="IPR008136">
    <property type="entry name" value="CinA_C"/>
</dbReference>
<dbReference type="SUPFAM" id="SSF142433">
    <property type="entry name" value="CinA-like"/>
    <property type="match status" value="1"/>
</dbReference>
<dbReference type="Pfam" id="PF02464">
    <property type="entry name" value="CinA"/>
    <property type="match status" value="1"/>
</dbReference>
<comment type="similarity">
    <text evidence="1">Belongs to the CinA family.</text>
</comment>
<dbReference type="Gene3D" id="3.40.980.10">
    <property type="entry name" value="MoaB/Mog-like domain"/>
    <property type="match status" value="1"/>
</dbReference>
<dbReference type="NCBIfam" id="TIGR00200">
    <property type="entry name" value="cinA_nterm"/>
    <property type="match status" value="1"/>
</dbReference>
<dbReference type="PANTHER" id="PTHR13939:SF0">
    <property type="entry name" value="NMN AMIDOHYDROLASE-LIKE PROTEIN YFAY"/>
    <property type="match status" value="1"/>
</dbReference>
<dbReference type="InterPro" id="IPR008135">
    <property type="entry name" value="Competence-induced_CinA"/>
</dbReference>
<dbReference type="NCBIfam" id="NF001813">
    <property type="entry name" value="PRK00549.1"/>
    <property type="match status" value="1"/>
</dbReference>
<keyword evidence="4" id="KW-1185">Reference proteome</keyword>
<accession>A0A4R6URJ1</accession>
<dbReference type="AlphaFoldDB" id="A0A4R6URJ1"/>
<dbReference type="RefSeq" id="WP_243742049.1">
    <property type="nucleotide sequence ID" value="NZ_BAABHR010000067.1"/>
</dbReference>